<evidence type="ECO:0000256" key="6">
    <source>
        <dbReference type="ARBA" id="ARBA00022989"/>
    </source>
</evidence>
<dbReference type="EMBL" id="VCKX01000011">
    <property type="protein sequence ID" value="TMR38161.1"/>
    <property type="molecule type" value="Genomic_DNA"/>
</dbReference>
<evidence type="ECO:0000256" key="3">
    <source>
        <dbReference type="ARBA" id="ARBA00022475"/>
    </source>
</evidence>
<feature type="transmembrane region" description="Helical" evidence="8">
    <location>
        <begin position="261"/>
        <end position="284"/>
    </location>
</feature>
<dbReference type="Pfam" id="PF00528">
    <property type="entry name" value="BPD_transp_1"/>
    <property type="match status" value="2"/>
</dbReference>
<name>A0A5S4H0D5_9ACTN</name>
<protein>
    <submittedName>
        <fullName evidence="11">Iron ABC transporter permease</fullName>
    </submittedName>
</protein>
<feature type="transmembrane region" description="Helical" evidence="8">
    <location>
        <begin position="79"/>
        <end position="103"/>
    </location>
</feature>
<dbReference type="PROSITE" id="PS50928">
    <property type="entry name" value="ABC_TM1"/>
    <property type="match status" value="2"/>
</dbReference>
<comment type="subcellular location">
    <subcellularLocation>
        <location evidence="1">Cell inner membrane</location>
        <topology evidence="1">Multi-pass membrane protein</topology>
    </subcellularLocation>
    <subcellularLocation>
        <location evidence="8">Cell membrane</location>
        <topology evidence="8">Multi-pass membrane protein</topology>
    </subcellularLocation>
</comment>
<feature type="transmembrane region" description="Helical" evidence="8">
    <location>
        <begin position="115"/>
        <end position="139"/>
    </location>
</feature>
<evidence type="ECO:0000256" key="2">
    <source>
        <dbReference type="ARBA" id="ARBA00022448"/>
    </source>
</evidence>
<dbReference type="AlphaFoldDB" id="A0A5S4H0D5"/>
<dbReference type="OrthoDB" id="6496035at2"/>
<feature type="transmembrane region" description="Helical" evidence="8">
    <location>
        <begin position="429"/>
        <end position="446"/>
    </location>
</feature>
<evidence type="ECO:0000256" key="7">
    <source>
        <dbReference type="ARBA" id="ARBA00023136"/>
    </source>
</evidence>
<dbReference type="PANTHER" id="PTHR43357:SF3">
    <property type="entry name" value="FE(3+)-TRANSPORT SYSTEM PERMEASE PROTEIN FBPB 2"/>
    <property type="match status" value="1"/>
</dbReference>
<sequence length="568" mass="61671">MTAQTAAQRTGPARSRRRPRTSWRDPWRLAGLLALLILVIFIVYPQLWIVRAAFTGDSGEFTLARFGAFVTDARFTRPLLHSVVVSLAVGAGAAVVAVPLAFVMARYRIPGRQGILTMLTMATTSPPFLGAYAWLLLLGSGGIITKAARELGLPLPFDSILGVGGIIWVGVWFTFALIFLMVYDAFRAVDPALEEAAASVGSTPWRTHAKVTLPLAVPAVATGCYLAAMRIFADFGTPMLIGGGYQMLPVVVYQNFMSEVAASPGVAATASIMMVLVSGLALLAQRRIVARRSFAVTGNRDQPLRELRRGPKALVLTGIWTALLLGFVPHLVVLLTSFLRWQSGILQWEPTLENYRRLFEESLQPIVLSFVFAGIACLIALVLGVVVAYIVARKRFLISGPLLNNLVMVPYILPGTVFAIGFILAFNHLPVILTGTALIIVVAYFIRRLPYVMKSIETALGQVHPSLEEAAMSVGAPPRRSFRDIVVPIIRPAVISGGTVGFLQMITELSATVMLYAVPWVTMTVVIFTNAMQPGSPFGVASAMTTVLLVSVYVPLYLLRRRYKTVSL</sequence>
<feature type="transmembrane region" description="Helical" evidence="8">
    <location>
        <begin position="402"/>
        <end position="423"/>
    </location>
</feature>
<feature type="domain" description="ABC transmembrane type-1" evidence="10">
    <location>
        <begin position="79"/>
        <end position="284"/>
    </location>
</feature>
<evidence type="ECO:0000256" key="1">
    <source>
        <dbReference type="ARBA" id="ARBA00004429"/>
    </source>
</evidence>
<evidence type="ECO:0000313" key="12">
    <source>
        <dbReference type="Proteomes" id="UP000306628"/>
    </source>
</evidence>
<keyword evidence="3" id="KW-1003">Cell membrane</keyword>
<dbReference type="Gene3D" id="1.10.3720.10">
    <property type="entry name" value="MetI-like"/>
    <property type="match status" value="2"/>
</dbReference>
<organism evidence="11 12">
    <name type="scientific">Nonomuraea zeae</name>
    <dbReference type="NCBI Taxonomy" id="1642303"/>
    <lineage>
        <taxon>Bacteria</taxon>
        <taxon>Bacillati</taxon>
        <taxon>Actinomycetota</taxon>
        <taxon>Actinomycetes</taxon>
        <taxon>Streptosporangiales</taxon>
        <taxon>Streptosporangiaceae</taxon>
        <taxon>Nonomuraea</taxon>
    </lineage>
</organism>
<feature type="transmembrane region" description="Helical" evidence="8">
    <location>
        <begin position="366"/>
        <end position="390"/>
    </location>
</feature>
<keyword evidence="12" id="KW-1185">Reference proteome</keyword>
<evidence type="ECO:0000256" key="4">
    <source>
        <dbReference type="ARBA" id="ARBA00022519"/>
    </source>
</evidence>
<feature type="transmembrane region" description="Helical" evidence="8">
    <location>
        <begin position="215"/>
        <end position="241"/>
    </location>
</feature>
<evidence type="ECO:0000259" key="10">
    <source>
        <dbReference type="PROSITE" id="PS50928"/>
    </source>
</evidence>
<evidence type="ECO:0000256" key="9">
    <source>
        <dbReference type="SAM" id="MobiDB-lite"/>
    </source>
</evidence>
<dbReference type="RefSeq" id="WP_138688576.1">
    <property type="nucleotide sequence ID" value="NZ_JBHSAZ010000026.1"/>
</dbReference>
<evidence type="ECO:0000313" key="11">
    <source>
        <dbReference type="EMBL" id="TMR38161.1"/>
    </source>
</evidence>
<reference evidence="11 12" key="1">
    <citation type="submission" date="2019-05" db="EMBL/GenBank/DDBJ databases">
        <title>Draft genome sequence of Nonomuraea zeae DSM 100528.</title>
        <authorList>
            <person name="Saricaoglu S."/>
            <person name="Isik K."/>
        </authorList>
    </citation>
    <scope>NUCLEOTIDE SEQUENCE [LARGE SCALE GENOMIC DNA]</scope>
    <source>
        <strain evidence="11 12">DSM 100528</strain>
    </source>
</reference>
<keyword evidence="6 8" id="KW-1133">Transmembrane helix</keyword>
<feature type="domain" description="ABC transmembrane type-1" evidence="10">
    <location>
        <begin position="366"/>
        <end position="559"/>
    </location>
</feature>
<gene>
    <name evidence="11" type="ORF">ETD85_05925</name>
</gene>
<keyword evidence="4" id="KW-0997">Cell inner membrane</keyword>
<dbReference type="Proteomes" id="UP000306628">
    <property type="component" value="Unassembled WGS sequence"/>
</dbReference>
<dbReference type="SUPFAM" id="SSF161098">
    <property type="entry name" value="MetI-like"/>
    <property type="match status" value="2"/>
</dbReference>
<feature type="region of interest" description="Disordered" evidence="9">
    <location>
        <begin position="1"/>
        <end position="20"/>
    </location>
</feature>
<dbReference type="InterPro" id="IPR000515">
    <property type="entry name" value="MetI-like"/>
</dbReference>
<comment type="similarity">
    <text evidence="8">Belongs to the binding-protein-dependent transport system permease family.</text>
</comment>
<dbReference type="CDD" id="cd06261">
    <property type="entry name" value="TM_PBP2"/>
    <property type="match status" value="2"/>
</dbReference>
<keyword evidence="7 8" id="KW-0472">Membrane</keyword>
<dbReference type="InterPro" id="IPR035906">
    <property type="entry name" value="MetI-like_sf"/>
</dbReference>
<feature type="transmembrane region" description="Helical" evidence="8">
    <location>
        <begin position="313"/>
        <end position="339"/>
    </location>
</feature>
<feature type="transmembrane region" description="Helical" evidence="8">
    <location>
        <begin position="26"/>
        <end position="44"/>
    </location>
</feature>
<feature type="transmembrane region" description="Helical" evidence="8">
    <location>
        <begin position="159"/>
        <end position="183"/>
    </location>
</feature>
<keyword evidence="5 8" id="KW-0812">Transmembrane</keyword>
<feature type="transmembrane region" description="Helical" evidence="8">
    <location>
        <begin position="538"/>
        <end position="559"/>
    </location>
</feature>
<dbReference type="PANTHER" id="PTHR43357">
    <property type="entry name" value="INNER MEMBRANE ABC TRANSPORTER PERMEASE PROTEIN YDCV"/>
    <property type="match status" value="1"/>
</dbReference>
<proteinExistence type="inferred from homology"/>
<evidence type="ECO:0000256" key="8">
    <source>
        <dbReference type="RuleBase" id="RU363032"/>
    </source>
</evidence>
<keyword evidence="2 8" id="KW-0813">Transport</keyword>
<evidence type="ECO:0000256" key="5">
    <source>
        <dbReference type="ARBA" id="ARBA00022692"/>
    </source>
</evidence>
<comment type="caution">
    <text evidence="11">The sequence shown here is derived from an EMBL/GenBank/DDBJ whole genome shotgun (WGS) entry which is preliminary data.</text>
</comment>
<dbReference type="GO" id="GO:0005886">
    <property type="term" value="C:plasma membrane"/>
    <property type="evidence" value="ECO:0007669"/>
    <property type="project" value="UniProtKB-SubCell"/>
</dbReference>
<accession>A0A5S4H0D5</accession>
<dbReference type="GO" id="GO:0055085">
    <property type="term" value="P:transmembrane transport"/>
    <property type="evidence" value="ECO:0007669"/>
    <property type="project" value="InterPro"/>
</dbReference>